<feature type="transmembrane region" description="Helical" evidence="1">
    <location>
        <begin position="109"/>
        <end position="132"/>
    </location>
</feature>
<sequence length="170" mass="19851">MSVVKVIGSLKIQAVEKSTIWLQNFKPKVQNFGRVKTQVSPMFIQFSDFFWCDKYLSILGYSVMQESQVNENRQKNLCFGTMAVSVLYMALLMFSFVLSVLNLMDGDNLFIAMENILVFGCVLLLILKWYLLLHRGHEKFMKIKAKIDEHYPHNGINQVEFKTEKYLTQF</sequence>
<protein>
    <submittedName>
        <fullName evidence="2">Uncharacterized protein</fullName>
    </submittedName>
</protein>
<keyword evidence="1" id="KW-1133">Transmembrane helix</keyword>
<dbReference type="EMBL" id="JADBJN010000004">
    <property type="protein sequence ID" value="KAG5669258.1"/>
    <property type="molecule type" value="Genomic_DNA"/>
</dbReference>
<feature type="transmembrane region" description="Helical" evidence="1">
    <location>
        <begin position="77"/>
        <end position="103"/>
    </location>
</feature>
<name>A0A9J6BHS4_POLVA</name>
<evidence type="ECO:0000313" key="2">
    <source>
        <dbReference type="EMBL" id="KAG5669258.1"/>
    </source>
</evidence>
<dbReference type="AlphaFoldDB" id="A0A9J6BHS4"/>
<accession>A0A9J6BHS4</accession>
<proteinExistence type="predicted"/>
<keyword evidence="1" id="KW-0812">Transmembrane</keyword>
<gene>
    <name evidence="2" type="ORF">PVAND_017149</name>
</gene>
<keyword evidence="3" id="KW-1185">Reference proteome</keyword>
<dbReference type="Proteomes" id="UP001107558">
    <property type="component" value="Chromosome 4"/>
</dbReference>
<evidence type="ECO:0000313" key="3">
    <source>
        <dbReference type="Proteomes" id="UP001107558"/>
    </source>
</evidence>
<comment type="caution">
    <text evidence="2">The sequence shown here is derived from an EMBL/GenBank/DDBJ whole genome shotgun (WGS) entry which is preliminary data.</text>
</comment>
<keyword evidence="1" id="KW-0472">Membrane</keyword>
<evidence type="ECO:0000256" key="1">
    <source>
        <dbReference type="SAM" id="Phobius"/>
    </source>
</evidence>
<reference evidence="2" key="1">
    <citation type="submission" date="2021-03" db="EMBL/GenBank/DDBJ databases">
        <title>Chromosome level genome of the anhydrobiotic midge Polypedilum vanderplanki.</title>
        <authorList>
            <person name="Yoshida Y."/>
            <person name="Kikawada T."/>
            <person name="Gusev O."/>
        </authorList>
    </citation>
    <scope>NUCLEOTIDE SEQUENCE</scope>
    <source>
        <strain evidence="2">NIAS01</strain>
        <tissue evidence="2">Whole body or cell culture</tissue>
    </source>
</reference>
<organism evidence="2 3">
    <name type="scientific">Polypedilum vanderplanki</name>
    <name type="common">Sleeping chironomid midge</name>
    <dbReference type="NCBI Taxonomy" id="319348"/>
    <lineage>
        <taxon>Eukaryota</taxon>
        <taxon>Metazoa</taxon>
        <taxon>Ecdysozoa</taxon>
        <taxon>Arthropoda</taxon>
        <taxon>Hexapoda</taxon>
        <taxon>Insecta</taxon>
        <taxon>Pterygota</taxon>
        <taxon>Neoptera</taxon>
        <taxon>Endopterygota</taxon>
        <taxon>Diptera</taxon>
        <taxon>Nematocera</taxon>
        <taxon>Chironomoidea</taxon>
        <taxon>Chironomidae</taxon>
        <taxon>Chironominae</taxon>
        <taxon>Polypedilum</taxon>
        <taxon>Polypedilum</taxon>
    </lineage>
</organism>